<dbReference type="Proteomes" id="UP000886043">
    <property type="component" value="Unassembled WGS sequence"/>
</dbReference>
<protein>
    <recommendedName>
        <fullName evidence="3">Helix-turn-helix domain-containing protein</fullName>
    </recommendedName>
</protein>
<gene>
    <name evidence="2" type="ORF">ENJ40_00745</name>
</gene>
<comment type="caution">
    <text evidence="2">The sequence shown here is derived from an EMBL/GenBank/DDBJ whole genome shotgun (WGS) entry which is preliminary data.</text>
</comment>
<organism evidence="2">
    <name type="scientific">Thermosulfurimonas dismutans</name>
    <dbReference type="NCBI Taxonomy" id="999894"/>
    <lineage>
        <taxon>Bacteria</taxon>
        <taxon>Pseudomonadati</taxon>
        <taxon>Thermodesulfobacteriota</taxon>
        <taxon>Thermodesulfobacteria</taxon>
        <taxon>Thermodesulfobacteriales</taxon>
        <taxon>Thermodesulfobacteriaceae</taxon>
        <taxon>Thermosulfurimonas</taxon>
    </lineage>
</organism>
<reference evidence="2" key="1">
    <citation type="journal article" date="2020" name="mSystems">
        <title>Genome- and Community-Level Interaction Insights into Carbon Utilization and Element Cycling Functions of Hydrothermarchaeota in Hydrothermal Sediment.</title>
        <authorList>
            <person name="Zhou Z."/>
            <person name="Liu Y."/>
            <person name="Xu W."/>
            <person name="Pan J."/>
            <person name="Luo Z.H."/>
            <person name="Li M."/>
        </authorList>
    </citation>
    <scope>NUCLEOTIDE SEQUENCE [LARGE SCALE GENOMIC DNA]</scope>
    <source>
        <strain evidence="2">HyVt-483</strain>
    </source>
</reference>
<dbReference type="SUPFAM" id="SSF47413">
    <property type="entry name" value="lambda repressor-like DNA-binding domains"/>
    <property type="match status" value="1"/>
</dbReference>
<dbReference type="InterPro" id="IPR050400">
    <property type="entry name" value="Bact_Cytoskel_RodZ"/>
</dbReference>
<keyword evidence="1" id="KW-1133">Transmembrane helix</keyword>
<dbReference type="Gene3D" id="1.10.260.40">
    <property type="entry name" value="lambda repressor-like DNA-binding domains"/>
    <property type="match status" value="1"/>
</dbReference>
<feature type="transmembrane region" description="Helical" evidence="1">
    <location>
        <begin position="100"/>
        <end position="120"/>
    </location>
</feature>
<dbReference type="EMBL" id="DRMH01000012">
    <property type="protein sequence ID" value="HFC96973.1"/>
    <property type="molecule type" value="Genomic_DNA"/>
</dbReference>
<evidence type="ECO:0000313" key="2">
    <source>
        <dbReference type="EMBL" id="HFC96973.1"/>
    </source>
</evidence>
<dbReference type="Pfam" id="PF13413">
    <property type="entry name" value="HTH_25"/>
    <property type="match status" value="1"/>
</dbReference>
<dbReference type="PANTHER" id="PTHR34475">
    <property type="match status" value="1"/>
</dbReference>
<accession>A0A7C3CS39</accession>
<sequence>MSSGTGLGAYLREIRERQGLSLPEIAAETKISCRFLEAIEEERWEELPGEVYIVGYLRAYAEAVGLDPGDVLARYRETRPQKGRDTLGHPSGEVSPSRKGWWVVVGVVLLVLALILLYLWKF</sequence>
<proteinExistence type="predicted"/>
<dbReference type="PANTHER" id="PTHR34475:SF1">
    <property type="entry name" value="CYTOSKELETON PROTEIN RODZ"/>
    <property type="match status" value="1"/>
</dbReference>
<evidence type="ECO:0000256" key="1">
    <source>
        <dbReference type="SAM" id="Phobius"/>
    </source>
</evidence>
<evidence type="ECO:0008006" key="3">
    <source>
        <dbReference type="Google" id="ProtNLM"/>
    </source>
</evidence>
<name>A0A7C3CS39_9BACT</name>
<dbReference type="GO" id="GO:0003677">
    <property type="term" value="F:DNA binding"/>
    <property type="evidence" value="ECO:0007669"/>
    <property type="project" value="InterPro"/>
</dbReference>
<dbReference type="AlphaFoldDB" id="A0A7C3CS39"/>
<keyword evidence="1" id="KW-0812">Transmembrane</keyword>
<keyword evidence="1" id="KW-0472">Membrane</keyword>
<dbReference type="InterPro" id="IPR010982">
    <property type="entry name" value="Lambda_DNA-bd_dom_sf"/>
</dbReference>